<reference evidence="2" key="2">
    <citation type="journal article" date="2021" name="PeerJ">
        <title>Extensive microbial diversity within the chicken gut microbiome revealed by metagenomics and culture.</title>
        <authorList>
            <person name="Gilroy R."/>
            <person name="Ravi A."/>
            <person name="Getino M."/>
            <person name="Pursley I."/>
            <person name="Horton D.L."/>
            <person name="Alikhan N.F."/>
            <person name="Baker D."/>
            <person name="Gharbi K."/>
            <person name="Hall N."/>
            <person name="Watson M."/>
            <person name="Adriaenssens E.M."/>
            <person name="Foster-Nyarko E."/>
            <person name="Jarju S."/>
            <person name="Secka A."/>
            <person name="Antonio M."/>
            <person name="Oren A."/>
            <person name="Chaudhuri R.R."/>
            <person name="La Ragione R."/>
            <person name="Hildebrand F."/>
            <person name="Pallen M.J."/>
        </authorList>
    </citation>
    <scope>NUCLEOTIDE SEQUENCE</scope>
    <source>
        <strain evidence="2">C6-149</strain>
    </source>
</reference>
<dbReference type="PANTHER" id="PTHR33360:SF2">
    <property type="entry name" value="TRANSPOSASE FOR INSERTION SEQUENCE ELEMENT IS200"/>
    <property type="match status" value="1"/>
</dbReference>
<dbReference type="Proteomes" id="UP000823614">
    <property type="component" value="Unassembled WGS sequence"/>
</dbReference>
<organism evidence="2 3">
    <name type="scientific">Candidatus Gallilactobacillus intestinavium</name>
    <dbReference type="NCBI Taxonomy" id="2840838"/>
    <lineage>
        <taxon>Bacteria</taxon>
        <taxon>Bacillati</taxon>
        <taxon>Bacillota</taxon>
        <taxon>Bacilli</taxon>
        <taxon>Lactobacillales</taxon>
        <taxon>Lactobacillaceae</taxon>
        <taxon>Lactobacillaceae incertae sedis</taxon>
        <taxon>Candidatus Gallilactobacillus</taxon>
    </lineage>
</organism>
<name>A0A9D9H8U0_9LACO</name>
<dbReference type="Pfam" id="PF01797">
    <property type="entry name" value="Y1_Tnp"/>
    <property type="match status" value="1"/>
</dbReference>
<reference evidence="2" key="1">
    <citation type="submission" date="2020-10" db="EMBL/GenBank/DDBJ databases">
        <authorList>
            <person name="Gilroy R."/>
        </authorList>
    </citation>
    <scope>NUCLEOTIDE SEQUENCE</scope>
    <source>
        <strain evidence="2">C6-149</strain>
    </source>
</reference>
<dbReference type="GO" id="GO:0006313">
    <property type="term" value="P:DNA transposition"/>
    <property type="evidence" value="ECO:0007669"/>
    <property type="project" value="InterPro"/>
</dbReference>
<gene>
    <name evidence="2" type="primary">tnpA</name>
    <name evidence="2" type="ORF">IAA89_00460</name>
</gene>
<evidence type="ECO:0000259" key="1">
    <source>
        <dbReference type="SMART" id="SM01321"/>
    </source>
</evidence>
<dbReference type="SUPFAM" id="SSF143422">
    <property type="entry name" value="Transposase IS200-like"/>
    <property type="match status" value="1"/>
</dbReference>
<dbReference type="SMART" id="SM01321">
    <property type="entry name" value="Y1_Tnp"/>
    <property type="match status" value="1"/>
</dbReference>
<dbReference type="NCBIfam" id="NF033573">
    <property type="entry name" value="transpos_IS200"/>
    <property type="match status" value="1"/>
</dbReference>
<dbReference type="AlphaFoldDB" id="A0A9D9H8U0"/>
<dbReference type="InterPro" id="IPR002686">
    <property type="entry name" value="Transposase_17"/>
</dbReference>
<dbReference type="PANTHER" id="PTHR33360">
    <property type="entry name" value="TRANSPOSASE FOR INSERTION SEQUENCE ELEMENT IS200"/>
    <property type="match status" value="1"/>
</dbReference>
<dbReference type="InterPro" id="IPR036515">
    <property type="entry name" value="Transposase_17_sf"/>
</dbReference>
<evidence type="ECO:0000313" key="3">
    <source>
        <dbReference type="Proteomes" id="UP000823614"/>
    </source>
</evidence>
<accession>A0A9D9H8U0</accession>
<sequence length="146" mass="17158">MIIHEEGYVYNFNYHLVFVTKYRQKIFDTKEKAETMKSILRRQAEISDVTVNELEVMPDHVHMLISFKPKYAASNIVKNIKGASARIWFKKYPETKALLWGGHLWSPSYYMGTLGEMSKEVVENYIASQYTEAMKRQLKGYYGKNK</sequence>
<protein>
    <submittedName>
        <fullName evidence="2">IS200/IS605 family transposase</fullName>
    </submittedName>
</protein>
<comment type="caution">
    <text evidence="2">The sequence shown here is derived from an EMBL/GenBank/DDBJ whole genome shotgun (WGS) entry which is preliminary data.</text>
</comment>
<evidence type="ECO:0000313" key="2">
    <source>
        <dbReference type="EMBL" id="MBO8440913.1"/>
    </source>
</evidence>
<proteinExistence type="predicted"/>
<feature type="domain" description="Transposase IS200-like" evidence="1">
    <location>
        <begin position="9"/>
        <end position="129"/>
    </location>
</feature>
<dbReference type="Gene3D" id="3.30.70.1290">
    <property type="entry name" value="Transposase IS200-like"/>
    <property type="match status" value="1"/>
</dbReference>
<dbReference type="GO" id="GO:0003677">
    <property type="term" value="F:DNA binding"/>
    <property type="evidence" value="ECO:0007669"/>
    <property type="project" value="InterPro"/>
</dbReference>
<dbReference type="GO" id="GO:0004803">
    <property type="term" value="F:transposase activity"/>
    <property type="evidence" value="ECO:0007669"/>
    <property type="project" value="InterPro"/>
</dbReference>
<dbReference type="EMBL" id="JADIMP010000009">
    <property type="protein sequence ID" value="MBO8440913.1"/>
    <property type="molecule type" value="Genomic_DNA"/>
</dbReference>